<reference evidence="3" key="1">
    <citation type="submission" date="2016-01" db="EMBL/GenBank/DDBJ databases">
        <authorList>
            <person name="Peeters C."/>
        </authorList>
    </citation>
    <scope>NUCLEOTIDE SEQUENCE [LARGE SCALE GENOMIC DNA]</scope>
    <source>
        <strain evidence="3">LMG 22934</strain>
    </source>
</reference>
<organism evidence="3 4">
    <name type="scientific">Caballeronia humi</name>
    <dbReference type="NCBI Taxonomy" id="326474"/>
    <lineage>
        <taxon>Bacteria</taxon>
        <taxon>Pseudomonadati</taxon>
        <taxon>Pseudomonadota</taxon>
        <taxon>Betaproteobacteria</taxon>
        <taxon>Burkholderiales</taxon>
        <taxon>Burkholderiaceae</taxon>
        <taxon>Caballeronia</taxon>
    </lineage>
</organism>
<dbReference type="EMBL" id="FCNW02000014">
    <property type="protein sequence ID" value="SAL40713.1"/>
    <property type="molecule type" value="Genomic_DNA"/>
</dbReference>
<feature type="compositionally biased region" description="Basic and acidic residues" evidence="1">
    <location>
        <begin position="246"/>
        <end position="264"/>
    </location>
</feature>
<accession>A0A158H9N8</accession>
<comment type="caution">
    <text evidence="3">The sequence shown here is derived from an EMBL/GenBank/DDBJ whole genome shotgun (WGS) entry which is preliminary data.</text>
</comment>
<evidence type="ECO:0000259" key="2">
    <source>
        <dbReference type="Pfam" id="PF13719"/>
    </source>
</evidence>
<dbReference type="STRING" id="326474.AWB65_03087"/>
<dbReference type="NCBIfam" id="TIGR02098">
    <property type="entry name" value="MJ0042_CXXC"/>
    <property type="match status" value="1"/>
</dbReference>
<feature type="compositionally biased region" description="Low complexity" evidence="1">
    <location>
        <begin position="122"/>
        <end position="137"/>
    </location>
</feature>
<feature type="compositionally biased region" description="Low complexity" evidence="1">
    <location>
        <begin position="272"/>
        <end position="284"/>
    </location>
</feature>
<evidence type="ECO:0000256" key="1">
    <source>
        <dbReference type="SAM" id="MobiDB-lite"/>
    </source>
</evidence>
<name>A0A158H9N8_9BURK</name>
<feature type="region of interest" description="Disordered" evidence="1">
    <location>
        <begin position="179"/>
        <end position="321"/>
    </location>
</feature>
<dbReference type="Pfam" id="PF13719">
    <property type="entry name" value="Zn_ribbon_5"/>
    <property type="match status" value="1"/>
</dbReference>
<protein>
    <submittedName>
        <fullName evidence="3">FHA domain-containing protein</fullName>
    </submittedName>
</protein>
<dbReference type="Pfam" id="PF11906">
    <property type="entry name" value="DUF3426"/>
    <property type="match status" value="1"/>
</dbReference>
<sequence length="488" mass="52183">MALATRCPHCDTVFRLDPHLLAPHDGRVRCGHCQEVFDAAHYQFELAPEGVKAAADVGQAAAASSLAASRAETVNGTAVEHAAIKTEPIAPVPASEPIAAATPPVKNESAFSNEGSDDAAAELEQPQAAPAQTPALDSFGKPHTKSFIASGVATSATSAAPAATFDEEKTVFAAFGHRVDESPARSESPAEPATSRSTESMNGERVEPSLETSAKASAESYAATSPADTQQGKRFVRARTGPLADHPAEPESKAEVHEAHDTRSEPFVGPSAHARTATPEAEATTPPPASAPWPSDPEPRFNAPPYAGTHSGEAEPYPPLRDKPSLLRSPAFWRVAGRVIAVVLAITLVLQILWWQRESVMVYFPPAQSLYAKACEAFDCAVTPPRDIDGLQIENSNLRQVDGPHRLELRLALRNRFDVALAYPALELTLLDDKNNIAIRRVLWPQDYARPGTVFVNGLAPRSTQAVIVRLDTGEAVAANYRVQVFYP</sequence>
<dbReference type="InterPro" id="IPR011723">
    <property type="entry name" value="Znf/thioredoxin_put"/>
</dbReference>
<feature type="compositionally biased region" description="Polar residues" evidence="1">
    <location>
        <begin position="222"/>
        <end position="232"/>
    </location>
</feature>
<feature type="compositionally biased region" description="Pro residues" evidence="1">
    <location>
        <begin position="285"/>
        <end position="296"/>
    </location>
</feature>
<dbReference type="RefSeq" id="WP_087667977.1">
    <property type="nucleotide sequence ID" value="NZ_FCNW02000014.1"/>
</dbReference>
<dbReference type="AlphaFoldDB" id="A0A158H9N8"/>
<evidence type="ECO:0000313" key="4">
    <source>
        <dbReference type="Proteomes" id="UP000054977"/>
    </source>
</evidence>
<feature type="region of interest" description="Disordered" evidence="1">
    <location>
        <begin position="97"/>
        <end position="142"/>
    </location>
</feature>
<gene>
    <name evidence="3" type="ORF">AWB65_03087</name>
</gene>
<dbReference type="InterPro" id="IPR021834">
    <property type="entry name" value="DUF3426"/>
</dbReference>
<keyword evidence="4" id="KW-1185">Reference proteome</keyword>
<feature type="domain" description="Zinc finger/thioredoxin putative" evidence="2">
    <location>
        <begin position="3"/>
        <end position="39"/>
    </location>
</feature>
<proteinExistence type="predicted"/>
<evidence type="ECO:0000313" key="3">
    <source>
        <dbReference type="EMBL" id="SAL40713.1"/>
    </source>
</evidence>
<dbReference type="Proteomes" id="UP000054977">
    <property type="component" value="Unassembled WGS sequence"/>
</dbReference>
<dbReference type="OrthoDB" id="5294582at2"/>